<name>A0A846MXV3_9PROT</name>
<dbReference type="Pfam" id="PF04748">
    <property type="entry name" value="Polysacc_deac_2"/>
    <property type="match status" value="1"/>
</dbReference>
<dbReference type="InterPro" id="IPR011330">
    <property type="entry name" value="Glyco_hydro/deAcase_b/a-brl"/>
</dbReference>
<dbReference type="EMBL" id="JAASRM010000001">
    <property type="protein sequence ID" value="NIK88055.1"/>
    <property type="molecule type" value="Genomic_DNA"/>
</dbReference>
<dbReference type="Gene3D" id="3.20.20.370">
    <property type="entry name" value="Glycoside hydrolase/deacetylase"/>
    <property type="match status" value="1"/>
</dbReference>
<dbReference type="CDD" id="cd10936">
    <property type="entry name" value="CE4_DAC2"/>
    <property type="match status" value="1"/>
</dbReference>
<reference evidence="1 2" key="1">
    <citation type="submission" date="2020-03" db="EMBL/GenBank/DDBJ databases">
        <title>Genomic Encyclopedia of Type Strains, Phase IV (KMG-IV): sequencing the most valuable type-strain genomes for metagenomic binning, comparative biology and taxonomic classification.</title>
        <authorList>
            <person name="Goeker M."/>
        </authorList>
    </citation>
    <scope>NUCLEOTIDE SEQUENCE [LARGE SCALE GENOMIC DNA]</scope>
    <source>
        <strain evidence="1 2">DSM 19867</strain>
    </source>
</reference>
<dbReference type="AlphaFoldDB" id="A0A846MXV3"/>
<keyword evidence="2" id="KW-1185">Reference proteome</keyword>
<dbReference type="PANTHER" id="PTHR30105">
    <property type="entry name" value="UNCHARACTERIZED YIBQ-RELATED"/>
    <property type="match status" value="1"/>
</dbReference>
<dbReference type="InterPro" id="IPR006837">
    <property type="entry name" value="Divergent_DAC"/>
</dbReference>
<dbReference type="PANTHER" id="PTHR30105:SF2">
    <property type="entry name" value="DIVERGENT POLYSACCHARIDE DEACETYLASE SUPERFAMILY"/>
    <property type="match status" value="1"/>
</dbReference>
<accession>A0A846MXV3</accession>
<sequence length="368" mass="38506">MLIFLLSGIVLWVELFGHAESAPQIITAAIEKLATPAKTAAAEKPAPAPPLPQVFETPAGGIVPADLSPSEKSALAALPPPQPAIAVQEAVAAPPVALPPLTGGPNVANPALLEKTPDGFIPRISDTGLMPMRAYAGAVAGGNRPRIAIVVGGLGMSARATEAAINNLPREVTLAFVPYAVDVQRWVALARQKGHEVLLQVPMEPYDFPDSDPGQYTLRSSVGEEGNTKRLSWSLSRMTGYVGVTNLLGGRFLSESGSVEPMLTYLMRRGLLFFDNGTTNHSVAKDVGGRLGAPVVGASQAIDSIQASMEIDHRLADLEAEARAKGSAAGYGSSYPVTMERVLLWSRGLAGRGFVLAPVSAIVAPEKK</sequence>
<dbReference type="GO" id="GO:0005975">
    <property type="term" value="P:carbohydrate metabolic process"/>
    <property type="evidence" value="ECO:0007669"/>
    <property type="project" value="InterPro"/>
</dbReference>
<dbReference type="RefSeq" id="WP_344100501.1">
    <property type="nucleotide sequence ID" value="NZ_BAAADC010000001.1"/>
</dbReference>
<proteinExistence type="predicted"/>
<protein>
    <recommendedName>
        <fullName evidence="3">Divergent polysaccharide deacetylase family protein</fullName>
    </recommendedName>
</protein>
<evidence type="ECO:0000313" key="1">
    <source>
        <dbReference type="EMBL" id="NIK88055.1"/>
    </source>
</evidence>
<dbReference type="SUPFAM" id="SSF88713">
    <property type="entry name" value="Glycoside hydrolase/deacetylase"/>
    <property type="match status" value="1"/>
</dbReference>
<dbReference type="Proteomes" id="UP000570514">
    <property type="component" value="Unassembled WGS sequence"/>
</dbReference>
<organism evidence="1 2">
    <name type="scientific">Rhizomicrobium palustre</name>
    <dbReference type="NCBI Taxonomy" id="189966"/>
    <lineage>
        <taxon>Bacteria</taxon>
        <taxon>Pseudomonadati</taxon>
        <taxon>Pseudomonadota</taxon>
        <taxon>Alphaproteobacteria</taxon>
        <taxon>Micropepsales</taxon>
        <taxon>Micropepsaceae</taxon>
        <taxon>Rhizomicrobium</taxon>
    </lineage>
</organism>
<gene>
    <name evidence="1" type="ORF">FHS83_001373</name>
</gene>
<evidence type="ECO:0000313" key="2">
    <source>
        <dbReference type="Proteomes" id="UP000570514"/>
    </source>
</evidence>
<evidence type="ECO:0008006" key="3">
    <source>
        <dbReference type="Google" id="ProtNLM"/>
    </source>
</evidence>
<comment type="caution">
    <text evidence="1">The sequence shown here is derived from an EMBL/GenBank/DDBJ whole genome shotgun (WGS) entry which is preliminary data.</text>
</comment>